<dbReference type="GO" id="GO:0046592">
    <property type="term" value="F:polyamine oxidase activity"/>
    <property type="evidence" value="ECO:0007669"/>
    <property type="project" value="TreeGrafter"/>
</dbReference>
<feature type="region of interest" description="Disordered" evidence="8">
    <location>
        <begin position="1"/>
        <end position="29"/>
    </location>
</feature>
<dbReference type="GeneID" id="105233781"/>
<feature type="compositionally biased region" description="Polar residues" evidence="8">
    <location>
        <begin position="10"/>
        <end position="28"/>
    </location>
</feature>
<dbReference type="RefSeq" id="XP_011214241.1">
    <property type="nucleotide sequence ID" value="XM_011215939.3"/>
</dbReference>
<dbReference type="KEGG" id="bdr:105233781"/>
<name>A0A034VXM1_BACDO</name>
<evidence type="ECO:0000256" key="1">
    <source>
        <dbReference type="ARBA" id="ARBA00001974"/>
    </source>
</evidence>
<evidence type="ECO:0000256" key="7">
    <source>
        <dbReference type="ARBA" id="ARBA00023002"/>
    </source>
</evidence>
<sequence>MGETAPMPSPSTQEVASTSVSTNNETITQQQQQPLKVKVLIIGAGMAGLSAANHFLHNGCNDFRILEARSRIGGRIISIPLRSQRVELGANWIHGVLGNPIFEIAVQHGLVSVVNVPKPHTVVATTEDGNQVPFNILQEIYEAYVCFMRRCDEYFMCQYSPPPDINSVGEHINYEIEIYLSSVQDPKEKRLKQLIFNCLLKRETCITGCTNMNEVDLLELGSYTELQGGNIVPPQGYSSILRPLSASIPKEAIITKCPVKKIHWKRKKTITGLETVDENSEDDDSDDTEKTVTEVPAAGAQTASAGKPNDGVVREKSTESDENCDSSGNLVDAAVRVDCEDGRTFYADHVICTIPLGVLKSTHKTLFTPELPHYKQEAIENLMFGTVDKIFLEYDRPFMSTSISEIMLLWDDDKYDLHLSDEERNSKEYLSKNWYKKIYSFAKLSETLLLGWVSGREADYMETLSHEEVAEKCTEILRAFLKDPYVPKPKLCVCTSWKSQSYTRGSYTSIPIGATQEDIELLAQPLYVNPQAQKPAVLFAGEHTHSNFYSTVHGAYLTGRTAAQYLLSTDEPIEVVMEADSSDLSSWIQGISLE</sequence>
<dbReference type="SUPFAM" id="SSF54373">
    <property type="entry name" value="FAD-linked reductases, C-terminal domain"/>
    <property type="match status" value="1"/>
</dbReference>
<dbReference type="OrthoDB" id="2019015at2759"/>
<feature type="compositionally biased region" description="Acidic residues" evidence="8">
    <location>
        <begin position="275"/>
        <end position="287"/>
    </location>
</feature>
<comment type="cofactor">
    <cofactor evidence="1">
        <name>FAD</name>
        <dbReference type="ChEBI" id="CHEBI:57692"/>
    </cofactor>
</comment>
<dbReference type="AlphaFoldDB" id="A0A034VXM1"/>
<dbReference type="EMBL" id="GAKP01012684">
    <property type="protein sequence ID" value="JAC46268.1"/>
    <property type="molecule type" value="Transcribed_RNA"/>
</dbReference>
<dbReference type="SUPFAM" id="SSF51905">
    <property type="entry name" value="FAD/NAD(P)-binding domain"/>
    <property type="match status" value="1"/>
</dbReference>
<evidence type="ECO:0000313" key="11">
    <source>
        <dbReference type="Proteomes" id="UP001652620"/>
    </source>
</evidence>
<dbReference type="Pfam" id="PF01593">
    <property type="entry name" value="Amino_oxidase"/>
    <property type="match status" value="2"/>
</dbReference>
<protein>
    <submittedName>
        <fullName evidence="10 12">Peroxisomal N(1)-acetyl-spermine/spermidine oxidase</fullName>
    </submittedName>
</protein>
<dbReference type="Gene3D" id="3.90.660.10">
    <property type="match status" value="1"/>
</dbReference>
<feature type="domain" description="Amine oxidase" evidence="9">
    <location>
        <begin position="334"/>
        <end position="567"/>
    </location>
</feature>
<dbReference type="OMA" id="CITGCHS"/>
<evidence type="ECO:0000259" key="9">
    <source>
        <dbReference type="Pfam" id="PF01593"/>
    </source>
</evidence>
<keyword evidence="7" id="KW-0560">Oxidoreductase</keyword>
<keyword evidence="4" id="KW-0963">Cytoplasm</keyword>
<evidence type="ECO:0000256" key="3">
    <source>
        <dbReference type="ARBA" id="ARBA00005995"/>
    </source>
</evidence>
<dbReference type="Proteomes" id="UP001652620">
    <property type="component" value="Chromosome 2"/>
</dbReference>
<dbReference type="PANTHER" id="PTHR10742:SF405">
    <property type="entry name" value="PEROXISOMAL N(1)-ACETYL-SPERMINE_SPERMIDINE OXIDASE"/>
    <property type="match status" value="1"/>
</dbReference>
<comment type="subcellular location">
    <subcellularLocation>
        <location evidence="2">Cytoplasm</location>
    </subcellularLocation>
</comment>
<evidence type="ECO:0000256" key="4">
    <source>
        <dbReference type="ARBA" id="ARBA00022490"/>
    </source>
</evidence>
<gene>
    <name evidence="10" type="primary">PAOX</name>
    <name evidence="12" type="synonym">LOC105233781</name>
</gene>
<evidence type="ECO:0000313" key="12">
    <source>
        <dbReference type="RefSeq" id="XP_011214241.1"/>
    </source>
</evidence>
<keyword evidence="5" id="KW-0285">Flavoprotein</keyword>
<evidence type="ECO:0000256" key="6">
    <source>
        <dbReference type="ARBA" id="ARBA00022827"/>
    </source>
</evidence>
<proteinExistence type="inferred from homology"/>
<organism evidence="10">
    <name type="scientific">Bactrocera dorsalis</name>
    <name type="common">Oriental fruit fly</name>
    <name type="synonym">Dacus dorsalis</name>
    <dbReference type="NCBI Taxonomy" id="27457"/>
    <lineage>
        <taxon>Eukaryota</taxon>
        <taxon>Metazoa</taxon>
        <taxon>Ecdysozoa</taxon>
        <taxon>Arthropoda</taxon>
        <taxon>Hexapoda</taxon>
        <taxon>Insecta</taxon>
        <taxon>Pterygota</taxon>
        <taxon>Neoptera</taxon>
        <taxon>Endopterygota</taxon>
        <taxon>Diptera</taxon>
        <taxon>Brachycera</taxon>
        <taxon>Muscomorpha</taxon>
        <taxon>Tephritoidea</taxon>
        <taxon>Tephritidae</taxon>
        <taxon>Bactrocera</taxon>
        <taxon>Bactrocera</taxon>
    </lineage>
</organism>
<evidence type="ECO:0000313" key="10">
    <source>
        <dbReference type="EMBL" id="JAC46268.1"/>
    </source>
</evidence>
<accession>A0A034VXM1</accession>
<dbReference type="InterPro" id="IPR050281">
    <property type="entry name" value="Flavin_monoamine_oxidase"/>
</dbReference>
<feature type="domain" description="Amine oxidase" evidence="9">
    <location>
        <begin position="46"/>
        <end position="279"/>
    </location>
</feature>
<dbReference type="InterPro" id="IPR036188">
    <property type="entry name" value="FAD/NAD-bd_sf"/>
</dbReference>
<evidence type="ECO:0000256" key="8">
    <source>
        <dbReference type="SAM" id="MobiDB-lite"/>
    </source>
</evidence>
<keyword evidence="6" id="KW-0274">FAD</keyword>
<dbReference type="InterPro" id="IPR002937">
    <property type="entry name" value="Amino_oxidase"/>
</dbReference>
<comment type="similarity">
    <text evidence="3">Belongs to the flavin monoamine oxidase family.</text>
</comment>
<reference evidence="10" key="1">
    <citation type="journal article" date="2014" name="BMC Genomics">
        <title>Characterizing the developmental transcriptome of the oriental fruit fly, Bactrocera dorsalis (Diptera: Tephritidae) through comparative genomic analysis with Drosophila melanogaster utilizing modENCODE datasets.</title>
        <authorList>
            <person name="Geib S.M."/>
            <person name="Calla B."/>
            <person name="Hall B."/>
            <person name="Hou S."/>
            <person name="Manoukis N.C."/>
        </authorList>
    </citation>
    <scope>NUCLEOTIDE SEQUENCE</scope>
    <source>
        <strain evidence="10">Punador</strain>
    </source>
</reference>
<evidence type="ECO:0000256" key="5">
    <source>
        <dbReference type="ARBA" id="ARBA00022630"/>
    </source>
</evidence>
<dbReference type="GO" id="GO:0005737">
    <property type="term" value="C:cytoplasm"/>
    <property type="evidence" value="ECO:0007669"/>
    <property type="project" value="UniProtKB-SubCell"/>
</dbReference>
<reference evidence="11" key="3">
    <citation type="submission" date="2025-05" db="UniProtKB">
        <authorList>
            <consortium name="RefSeq"/>
        </authorList>
    </citation>
    <scope>NUCLEOTIDE SEQUENCE [LARGE SCALE GENOMIC DNA]</scope>
</reference>
<evidence type="ECO:0000256" key="2">
    <source>
        <dbReference type="ARBA" id="ARBA00004496"/>
    </source>
</evidence>
<keyword evidence="11" id="KW-1185">Reference proteome</keyword>
<dbReference type="Gene3D" id="3.50.50.60">
    <property type="entry name" value="FAD/NAD(P)-binding domain"/>
    <property type="match status" value="2"/>
</dbReference>
<dbReference type="PANTHER" id="PTHR10742">
    <property type="entry name" value="FLAVIN MONOAMINE OXIDASE"/>
    <property type="match status" value="1"/>
</dbReference>
<reference evidence="12" key="2">
    <citation type="submission" date="2025-04" db="UniProtKB">
        <authorList>
            <consortium name="RefSeq"/>
        </authorList>
    </citation>
    <scope>IDENTIFICATION</scope>
    <source>
        <strain evidence="12">Punador</strain>
    </source>
</reference>
<feature type="region of interest" description="Disordered" evidence="8">
    <location>
        <begin position="275"/>
        <end position="326"/>
    </location>
</feature>